<dbReference type="InterPro" id="IPR002347">
    <property type="entry name" value="SDR_fam"/>
</dbReference>
<organism evidence="3 4">
    <name type="scientific">Novosphingobium capsulatum</name>
    <dbReference type="NCBI Taxonomy" id="13688"/>
    <lineage>
        <taxon>Bacteria</taxon>
        <taxon>Pseudomonadati</taxon>
        <taxon>Pseudomonadota</taxon>
        <taxon>Alphaproteobacteria</taxon>
        <taxon>Sphingomonadales</taxon>
        <taxon>Sphingomonadaceae</taxon>
        <taxon>Novosphingobium</taxon>
    </lineage>
</organism>
<evidence type="ECO:0000256" key="2">
    <source>
        <dbReference type="ARBA" id="ARBA00023002"/>
    </source>
</evidence>
<protein>
    <submittedName>
        <fullName evidence="3">Short-subunit dehydrogenase</fullName>
    </submittedName>
</protein>
<dbReference type="PROSITE" id="PS00061">
    <property type="entry name" value="ADH_SHORT"/>
    <property type="match status" value="1"/>
</dbReference>
<reference evidence="3 4" key="1">
    <citation type="submission" date="2023-07" db="EMBL/GenBank/DDBJ databases">
        <title>Sorghum-associated microbial communities from plants grown in Nebraska, USA.</title>
        <authorList>
            <person name="Schachtman D."/>
        </authorList>
    </citation>
    <scope>NUCLEOTIDE SEQUENCE [LARGE SCALE GENOMIC DNA]</scope>
    <source>
        <strain evidence="3 4">DS1027</strain>
    </source>
</reference>
<evidence type="ECO:0000313" key="4">
    <source>
        <dbReference type="Proteomes" id="UP001184150"/>
    </source>
</evidence>
<dbReference type="PANTHER" id="PTHR44196">
    <property type="entry name" value="DEHYDROGENASE/REDUCTASE SDR FAMILY MEMBER 7B"/>
    <property type="match status" value="1"/>
</dbReference>
<evidence type="ECO:0000313" key="3">
    <source>
        <dbReference type="EMBL" id="MDR6512506.1"/>
    </source>
</evidence>
<evidence type="ECO:0000256" key="1">
    <source>
        <dbReference type="ARBA" id="ARBA00006484"/>
    </source>
</evidence>
<dbReference type="EMBL" id="JAVDRD010000010">
    <property type="protein sequence ID" value="MDR6512506.1"/>
    <property type="molecule type" value="Genomic_DNA"/>
</dbReference>
<accession>A0ABU1MQ74</accession>
<dbReference type="InterPro" id="IPR020904">
    <property type="entry name" value="Sc_DH/Rdtase_CS"/>
</dbReference>
<name>A0ABU1MQ74_9SPHN</name>
<dbReference type="Pfam" id="PF00106">
    <property type="entry name" value="adh_short"/>
    <property type="match status" value="1"/>
</dbReference>
<dbReference type="Gene3D" id="3.40.50.720">
    <property type="entry name" value="NAD(P)-binding Rossmann-like Domain"/>
    <property type="match status" value="1"/>
</dbReference>
<dbReference type="PRINTS" id="PR00081">
    <property type="entry name" value="GDHRDH"/>
</dbReference>
<comment type="caution">
    <text evidence="3">The sequence shown here is derived from an EMBL/GenBank/DDBJ whole genome shotgun (WGS) entry which is preliminary data.</text>
</comment>
<dbReference type="InterPro" id="IPR036291">
    <property type="entry name" value="NAD(P)-bd_dom_sf"/>
</dbReference>
<comment type="similarity">
    <text evidence="1">Belongs to the short-chain dehydrogenases/reductases (SDR) family.</text>
</comment>
<proteinExistence type="inferred from homology"/>
<sequence length="240" mass="25110">MGTAIAQRLAGPDTLLVLWGRDLARLQNTATLCSAAGAVTQTRSLDLRDIAAALAAIAADDAATPFDMVVFAQGRGDIRAADDRVEQPGLVTELALVNFTGPATLAAAMGQAMAARGKGRIVLIGSAAGFHSLPFATAYAGTKAGLARFADALRLALRGHGVSVTLVSPGFIDTAAGRQVPGPKPMLMAPDVVADRIVRAAEQGRAHLVLPWPFVVLRWLDRLLPRAWRDRLLLSLAPPA</sequence>
<dbReference type="Proteomes" id="UP001184150">
    <property type="component" value="Unassembled WGS sequence"/>
</dbReference>
<keyword evidence="2" id="KW-0560">Oxidoreductase</keyword>
<keyword evidence="4" id="KW-1185">Reference proteome</keyword>
<dbReference type="PANTHER" id="PTHR44196:SF1">
    <property type="entry name" value="DEHYDROGENASE_REDUCTASE SDR FAMILY MEMBER 7B"/>
    <property type="match status" value="1"/>
</dbReference>
<gene>
    <name evidence="3" type="ORF">J2792_003391</name>
</gene>
<dbReference type="SUPFAM" id="SSF51735">
    <property type="entry name" value="NAD(P)-binding Rossmann-fold domains"/>
    <property type="match status" value="1"/>
</dbReference>